<evidence type="ECO:0000313" key="3">
    <source>
        <dbReference type="EMBL" id="KKL12459.1"/>
    </source>
</evidence>
<evidence type="ECO:0000256" key="1">
    <source>
        <dbReference type="SAM" id="Coils"/>
    </source>
</evidence>
<protein>
    <recommendedName>
        <fullName evidence="2">EF-hand domain-containing protein</fullName>
    </recommendedName>
</protein>
<dbReference type="AlphaFoldDB" id="A0A0F9AS95"/>
<feature type="non-terminal residue" evidence="3">
    <location>
        <position position="243"/>
    </location>
</feature>
<gene>
    <name evidence="3" type="ORF">LCGC14_2535550</name>
</gene>
<evidence type="ECO:0000259" key="2">
    <source>
        <dbReference type="PROSITE" id="PS50222"/>
    </source>
</evidence>
<dbReference type="Pfam" id="PF16930">
    <property type="entry name" value="Porin_5"/>
    <property type="match status" value="2"/>
</dbReference>
<name>A0A0F9AS95_9ZZZZ</name>
<reference evidence="3" key="1">
    <citation type="journal article" date="2015" name="Nature">
        <title>Complex archaea that bridge the gap between prokaryotes and eukaryotes.</title>
        <authorList>
            <person name="Spang A."/>
            <person name="Saw J.H."/>
            <person name="Jorgensen S.L."/>
            <person name="Zaremba-Niedzwiedzka K."/>
            <person name="Martijn J."/>
            <person name="Lind A.E."/>
            <person name="van Eijk R."/>
            <person name="Schleper C."/>
            <person name="Guy L."/>
            <person name="Ettema T.J."/>
        </authorList>
    </citation>
    <scope>NUCLEOTIDE SEQUENCE</scope>
</reference>
<feature type="domain" description="EF-hand" evidence="2">
    <location>
        <begin position="53"/>
        <end position="88"/>
    </location>
</feature>
<dbReference type="PROSITE" id="PS50222">
    <property type="entry name" value="EF_HAND_2"/>
    <property type="match status" value="1"/>
</dbReference>
<proteinExistence type="predicted"/>
<keyword evidence="1" id="KW-0175">Coiled coil</keyword>
<organism evidence="3">
    <name type="scientific">marine sediment metagenome</name>
    <dbReference type="NCBI Taxonomy" id="412755"/>
    <lineage>
        <taxon>unclassified sequences</taxon>
        <taxon>metagenomes</taxon>
        <taxon>ecological metagenomes</taxon>
    </lineage>
</organism>
<dbReference type="InterPro" id="IPR032638">
    <property type="entry name" value="Porin_5"/>
</dbReference>
<sequence length="243" mass="27630">MLAKGIILGSIILAVVLSSTPIVADEMTDMKAEMKKLQTRLDKMENEKVGTKAEMKRLQARLDKMEKDRVGTIHKEEMAKMMKDILDDAKMQPAMPAWMKNLTFYGDFRLRYQHDHTNGRNGPWGMAAPGRGQTKDRNRIRMRLRFGFTKTWWDKQLEVGFRLVTGNATTMELEDDQGGNILGPNQQAWVNPDGATPTSSNQTMSGTFSKKPIWVDLMYAKYKPKWAKGLTFTGGKMKNPLKP</sequence>
<dbReference type="InterPro" id="IPR002048">
    <property type="entry name" value="EF_hand_dom"/>
</dbReference>
<dbReference type="EMBL" id="LAZR01041248">
    <property type="protein sequence ID" value="KKL12459.1"/>
    <property type="molecule type" value="Genomic_DNA"/>
</dbReference>
<comment type="caution">
    <text evidence="3">The sequence shown here is derived from an EMBL/GenBank/DDBJ whole genome shotgun (WGS) entry which is preliminary data.</text>
</comment>
<feature type="coiled-coil region" evidence="1">
    <location>
        <begin position="27"/>
        <end position="68"/>
    </location>
</feature>
<accession>A0A0F9AS95</accession>
<dbReference type="GO" id="GO:0005509">
    <property type="term" value="F:calcium ion binding"/>
    <property type="evidence" value="ECO:0007669"/>
    <property type="project" value="InterPro"/>
</dbReference>